<dbReference type="PANTHER" id="PTHR11795:SF451">
    <property type="entry name" value="ABC TRANSPORTER PERMEASE PROTEIN"/>
    <property type="match status" value="1"/>
</dbReference>
<evidence type="ECO:0000313" key="11">
    <source>
        <dbReference type="Proteomes" id="UP000095209"/>
    </source>
</evidence>
<dbReference type="PANTHER" id="PTHR11795">
    <property type="entry name" value="BRANCHED-CHAIN AMINO ACID TRANSPORT SYSTEM PERMEASE PROTEIN LIVH"/>
    <property type="match status" value="1"/>
</dbReference>
<feature type="transmembrane region" description="Helical" evidence="9">
    <location>
        <begin position="6"/>
        <end position="29"/>
    </location>
</feature>
<evidence type="ECO:0000256" key="5">
    <source>
        <dbReference type="ARBA" id="ARBA00022970"/>
    </source>
</evidence>
<feature type="transmembrane region" description="Helical" evidence="9">
    <location>
        <begin position="62"/>
        <end position="83"/>
    </location>
</feature>
<feature type="transmembrane region" description="Helical" evidence="9">
    <location>
        <begin position="188"/>
        <end position="207"/>
    </location>
</feature>
<evidence type="ECO:0000256" key="2">
    <source>
        <dbReference type="ARBA" id="ARBA00022448"/>
    </source>
</evidence>
<dbReference type="OrthoDB" id="9807115at2"/>
<dbReference type="GO" id="GO:0006865">
    <property type="term" value="P:amino acid transport"/>
    <property type="evidence" value="ECO:0007669"/>
    <property type="project" value="UniProtKB-KW"/>
</dbReference>
<dbReference type="GO" id="GO:0005886">
    <property type="term" value="C:plasma membrane"/>
    <property type="evidence" value="ECO:0007669"/>
    <property type="project" value="UniProtKB-SubCell"/>
</dbReference>
<dbReference type="AlphaFoldDB" id="A0A1E5LF31"/>
<gene>
    <name evidence="10" type="ORF">BFG57_01400</name>
</gene>
<feature type="transmembrane region" description="Helical" evidence="9">
    <location>
        <begin position="95"/>
        <end position="116"/>
    </location>
</feature>
<evidence type="ECO:0000313" key="10">
    <source>
        <dbReference type="EMBL" id="OEH92689.1"/>
    </source>
</evidence>
<sequence length="294" mass="31069">MVFFIQMLVSGIVVGSIYALVALGFVLIYKASDALNLANGEFVLIGSYICLTLVTILKLPFLLALLITLLFNALLGLVVERLVLRPLINAPTISIIMATIGLANLLAGLVHIIWGHQTRMYPQIFPNTPVTIGEVIITPVYLWSFVIVMALLVIFTIFFKFSKMGIAMRAVADDLQAAASMGISVKKVFAATWAIASVVAAVGGVLLGNINGVNATMSVIGLTVLPVVILGGLDSIPGAIVGGFLIGILQSMAGGYLDPLVGGGLKDVFPFIIVILILMIKPYGLFGKGGIERV</sequence>
<organism evidence="10 11">
    <name type="scientific">Bacillus solimangrovi</name>
    <dbReference type="NCBI Taxonomy" id="1305675"/>
    <lineage>
        <taxon>Bacteria</taxon>
        <taxon>Bacillati</taxon>
        <taxon>Bacillota</taxon>
        <taxon>Bacilli</taxon>
        <taxon>Bacillales</taxon>
        <taxon>Bacillaceae</taxon>
        <taxon>Bacillus</taxon>
    </lineage>
</organism>
<comment type="caution">
    <text evidence="10">The sequence shown here is derived from an EMBL/GenBank/DDBJ whole genome shotgun (WGS) entry which is preliminary data.</text>
</comment>
<dbReference type="CDD" id="cd06582">
    <property type="entry name" value="TM_PBP1_LivH_like"/>
    <property type="match status" value="1"/>
</dbReference>
<keyword evidence="3" id="KW-1003">Cell membrane</keyword>
<evidence type="ECO:0000256" key="3">
    <source>
        <dbReference type="ARBA" id="ARBA00022475"/>
    </source>
</evidence>
<keyword evidence="7 9" id="KW-0472">Membrane</keyword>
<comment type="similarity">
    <text evidence="8">Belongs to the binding-protein-dependent transport system permease family. LivHM subfamily.</text>
</comment>
<proteinExistence type="inferred from homology"/>
<keyword evidence="2" id="KW-0813">Transport</keyword>
<dbReference type="RefSeq" id="WP_069717131.1">
    <property type="nucleotide sequence ID" value="NZ_MJEH01000022.1"/>
</dbReference>
<dbReference type="Pfam" id="PF02653">
    <property type="entry name" value="BPD_transp_2"/>
    <property type="match status" value="1"/>
</dbReference>
<dbReference type="STRING" id="1305675.BFG57_01400"/>
<keyword evidence="4 9" id="KW-0812">Transmembrane</keyword>
<comment type="subcellular location">
    <subcellularLocation>
        <location evidence="1">Cell membrane</location>
        <topology evidence="1">Multi-pass membrane protein</topology>
    </subcellularLocation>
</comment>
<evidence type="ECO:0000256" key="1">
    <source>
        <dbReference type="ARBA" id="ARBA00004651"/>
    </source>
</evidence>
<protein>
    <submittedName>
        <fullName evidence="10">ABC transporter permease</fullName>
    </submittedName>
</protein>
<dbReference type="GO" id="GO:0022857">
    <property type="term" value="F:transmembrane transporter activity"/>
    <property type="evidence" value="ECO:0007669"/>
    <property type="project" value="InterPro"/>
</dbReference>
<name>A0A1E5LF31_9BACI</name>
<dbReference type="InterPro" id="IPR052157">
    <property type="entry name" value="BCAA_transport_permease"/>
</dbReference>
<keyword evidence="11" id="KW-1185">Reference proteome</keyword>
<accession>A0A1E5LF31</accession>
<dbReference type="InterPro" id="IPR001851">
    <property type="entry name" value="ABC_transp_permease"/>
</dbReference>
<keyword evidence="5" id="KW-0029">Amino-acid transport</keyword>
<evidence type="ECO:0000256" key="9">
    <source>
        <dbReference type="SAM" id="Phobius"/>
    </source>
</evidence>
<dbReference type="Proteomes" id="UP000095209">
    <property type="component" value="Unassembled WGS sequence"/>
</dbReference>
<evidence type="ECO:0000256" key="4">
    <source>
        <dbReference type="ARBA" id="ARBA00022692"/>
    </source>
</evidence>
<evidence type="ECO:0000256" key="8">
    <source>
        <dbReference type="ARBA" id="ARBA00037998"/>
    </source>
</evidence>
<feature type="transmembrane region" description="Helical" evidence="9">
    <location>
        <begin position="269"/>
        <end position="286"/>
    </location>
</feature>
<evidence type="ECO:0000256" key="6">
    <source>
        <dbReference type="ARBA" id="ARBA00022989"/>
    </source>
</evidence>
<reference evidence="10 11" key="1">
    <citation type="submission" date="2016-08" db="EMBL/GenBank/DDBJ databases">
        <title>Genome of Bacillus solimangrovi GH2-4.</title>
        <authorList>
            <person name="Lim S."/>
            <person name="Kim B.-C."/>
        </authorList>
    </citation>
    <scope>NUCLEOTIDE SEQUENCE [LARGE SCALE GENOMIC DNA]</scope>
    <source>
        <strain evidence="10 11">GH2-4</strain>
    </source>
</reference>
<feature type="transmembrane region" description="Helical" evidence="9">
    <location>
        <begin position="36"/>
        <end position="56"/>
    </location>
</feature>
<dbReference type="EMBL" id="MJEH01000022">
    <property type="protein sequence ID" value="OEH92689.1"/>
    <property type="molecule type" value="Genomic_DNA"/>
</dbReference>
<keyword evidence="6 9" id="KW-1133">Transmembrane helix</keyword>
<evidence type="ECO:0000256" key="7">
    <source>
        <dbReference type="ARBA" id="ARBA00023136"/>
    </source>
</evidence>
<feature type="transmembrane region" description="Helical" evidence="9">
    <location>
        <begin position="136"/>
        <end position="159"/>
    </location>
</feature>